<dbReference type="Proteomes" id="UP001252270">
    <property type="component" value="Unassembled WGS sequence"/>
</dbReference>
<comment type="caution">
    <text evidence="1">The sequence shown here is derived from an EMBL/GenBank/DDBJ whole genome shotgun (WGS) entry which is preliminary data.</text>
</comment>
<dbReference type="RefSeq" id="WP_309635520.1">
    <property type="nucleotide sequence ID" value="NZ_JARWAL010000001.1"/>
</dbReference>
<proteinExistence type="predicted"/>
<name>A0ABU1GJ36_9GAMM</name>
<gene>
    <name evidence="1" type="ORF">QC820_01595</name>
</gene>
<organism evidence="1 2">
    <name type="scientific">Halomonas mongoliensis</name>
    <dbReference type="NCBI Taxonomy" id="321265"/>
    <lineage>
        <taxon>Bacteria</taxon>
        <taxon>Pseudomonadati</taxon>
        <taxon>Pseudomonadota</taxon>
        <taxon>Gammaproteobacteria</taxon>
        <taxon>Oceanospirillales</taxon>
        <taxon>Halomonadaceae</taxon>
        <taxon>Halomonas</taxon>
    </lineage>
</organism>
<protein>
    <submittedName>
        <fullName evidence="1">Uncharacterized protein</fullName>
    </submittedName>
</protein>
<dbReference type="EMBL" id="JARWAL010000001">
    <property type="protein sequence ID" value="MDR5891493.1"/>
    <property type="molecule type" value="Genomic_DNA"/>
</dbReference>
<keyword evidence="2" id="KW-1185">Reference proteome</keyword>
<evidence type="ECO:0000313" key="1">
    <source>
        <dbReference type="EMBL" id="MDR5891493.1"/>
    </source>
</evidence>
<reference evidence="1 2" key="1">
    <citation type="submission" date="2023-04" db="EMBL/GenBank/DDBJ databases">
        <title>A long-awaited taxogenomic arrangement of the family Halomonadaceae.</title>
        <authorList>
            <person name="De La Haba R."/>
            <person name="Chuvochina M."/>
            <person name="Wittouck S."/>
            <person name="Arahal D.R."/>
            <person name="Sanchez-Porro C."/>
            <person name="Hugenholtz P."/>
            <person name="Ventosa A."/>
        </authorList>
    </citation>
    <scope>NUCLEOTIDE SEQUENCE [LARGE SCALE GENOMIC DNA]</scope>
    <source>
        <strain evidence="1 2">DSM 17332</strain>
    </source>
</reference>
<accession>A0ABU1GJ36</accession>
<sequence>MNATELSEQADRIADSFSKQDLAKLVVALKGDRQSLQHALEVVDILDARLGCTLEEAWAEVRAGEHRDEEATHE</sequence>
<evidence type="ECO:0000313" key="2">
    <source>
        <dbReference type="Proteomes" id="UP001252270"/>
    </source>
</evidence>